<comment type="caution">
    <text evidence="1">The sequence shown here is derived from an EMBL/GenBank/DDBJ whole genome shotgun (WGS) entry which is preliminary data.</text>
</comment>
<name>X8J6T6_9FIRM</name>
<sequence length="43" mass="4838">MFTKGSCMKALPIEARCICKTKLRYNENRPEPIGSGLFSLMCV</sequence>
<dbReference type="EMBL" id="JALU01000004">
    <property type="protein sequence ID" value="EUC58008.1"/>
    <property type="molecule type" value="Genomic_DNA"/>
</dbReference>
<evidence type="ECO:0000313" key="1">
    <source>
        <dbReference type="EMBL" id="EUC58008.1"/>
    </source>
</evidence>
<organism evidence="1 2">
    <name type="scientific">Mogibacterium timidum ATCC 33093</name>
    <dbReference type="NCBI Taxonomy" id="1401079"/>
    <lineage>
        <taxon>Bacteria</taxon>
        <taxon>Bacillati</taxon>
        <taxon>Bacillota</taxon>
        <taxon>Clostridia</taxon>
        <taxon>Peptostreptococcales</taxon>
        <taxon>Anaerovoracaceae</taxon>
        <taxon>Mogibacterium</taxon>
    </lineage>
</organism>
<proteinExistence type="predicted"/>
<accession>X8J6T6</accession>
<gene>
    <name evidence="1" type="ORF">HMPREF0581_1281</name>
</gene>
<dbReference type="Proteomes" id="UP000022645">
    <property type="component" value="Unassembled WGS sequence"/>
</dbReference>
<dbReference type="AlphaFoldDB" id="X8J6T6"/>
<protein>
    <submittedName>
        <fullName evidence="1">Uncharacterized protein</fullName>
    </submittedName>
</protein>
<evidence type="ECO:0000313" key="2">
    <source>
        <dbReference type="Proteomes" id="UP000022645"/>
    </source>
</evidence>
<reference evidence="1 2" key="1">
    <citation type="submission" date="2014-01" db="EMBL/GenBank/DDBJ databases">
        <authorList>
            <person name="Durkin A.S."/>
            <person name="McCorrison J."/>
            <person name="Torralba M."/>
            <person name="Gillis M."/>
            <person name="Haft D.H."/>
            <person name="Methe B."/>
            <person name="Sutton G."/>
            <person name="Nelson K.E."/>
        </authorList>
    </citation>
    <scope>NUCLEOTIDE SEQUENCE [LARGE SCALE GENOMIC DNA]</scope>
    <source>
        <strain evidence="1 2">ATCC 33093</strain>
    </source>
</reference>